<protein>
    <submittedName>
        <fullName evidence="1">Uncharacterized protein</fullName>
    </submittedName>
</protein>
<name>A0A382B705_9ZZZZ</name>
<gene>
    <name evidence="1" type="ORF">METZ01_LOCUS162402</name>
</gene>
<dbReference type="EMBL" id="UINC01028486">
    <property type="protein sequence ID" value="SVB09548.1"/>
    <property type="molecule type" value="Genomic_DNA"/>
</dbReference>
<accession>A0A382B705</accession>
<reference evidence="1" key="1">
    <citation type="submission" date="2018-05" db="EMBL/GenBank/DDBJ databases">
        <authorList>
            <person name="Lanie J.A."/>
            <person name="Ng W.-L."/>
            <person name="Kazmierczak K.M."/>
            <person name="Andrzejewski T.M."/>
            <person name="Davidsen T.M."/>
            <person name="Wayne K.J."/>
            <person name="Tettelin H."/>
            <person name="Glass J.I."/>
            <person name="Rusch D."/>
            <person name="Podicherti R."/>
            <person name="Tsui H.-C.T."/>
            <person name="Winkler M.E."/>
        </authorList>
    </citation>
    <scope>NUCLEOTIDE SEQUENCE</scope>
</reference>
<organism evidence="1">
    <name type="scientific">marine metagenome</name>
    <dbReference type="NCBI Taxonomy" id="408172"/>
    <lineage>
        <taxon>unclassified sequences</taxon>
        <taxon>metagenomes</taxon>
        <taxon>ecological metagenomes</taxon>
    </lineage>
</organism>
<feature type="non-terminal residue" evidence="1">
    <location>
        <position position="1"/>
    </location>
</feature>
<dbReference type="AlphaFoldDB" id="A0A382B705"/>
<evidence type="ECO:0000313" key="1">
    <source>
        <dbReference type="EMBL" id="SVB09548.1"/>
    </source>
</evidence>
<sequence>VETGEVSLASKIERLNFSLNVLRSLDSQGGHFEDRGLGPNGEIRHVPQHRHEVSLDFTRIQLGTRYFMWDTLALSLDLSYDIKNQEATIDFLEGNQSPEDRDAILANRDIHHRTETYTGLSDFEFSVDSYLDNFLRLGGRSVFSLGVSLPIGKIEEDPYRLGDAGEKHLHIQFGTGTFVPIMKLQHSIKFLNNFTLHGSFTGRLPFYENGNAYRAPTELNYNCGVRYRISNSLALNTHYAGSYQYYGYWDGERDPNTGLIANSLLFGSSVGFGNGCVVQFNLMLPLDQKMLFEDSDTFKHGLTFLSTFSFSL</sequence>
<proteinExistence type="predicted"/>